<dbReference type="PANTHER" id="PTHR24292">
    <property type="entry name" value="CYTOCHROME P450"/>
    <property type="match status" value="1"/>
</dbReference>
<dbReference type="GO" id="GO:0016705">
    <property type="term" value="F:oxidoreductase activity, acting on paired donors, with incorporation or reduction of molecular oxygen"/>
    <property type="evidence" value="ECO:0007669"/>
    <property type="project" value="InterPro"/>
</dbReference>
<evidence type="ECO:0000256" key="11">
    <source>
        <dbReference type="ARBA" id="ARBA00023033"/>
    </source>
</evidence>
<evidence type="ECO:0000256" key="10">
    <source>
        <dbReference type="ARBA" id="ARBA00023004"/>
    </source>
</evidence>
<name>A0AAN7VRU4_9COLE</name>
<evidence type="ECO:0000256" key="2">
    <source>
        <dbReference type="ARBA" id="ARBA00004174"/>
    </source>
</evidence>
<dbReference type="Pfam" id="PF00067">
    <property type="entry name" value="p450"/>
    <property type="match status" value="1"/>
</dbReference>
<dbReference type="GO" id="GO:0020037">
    <property type="term" value="F:heme binding"/>
    <property type="evidence" value="ECO:0007669"/>
    <property type="project" value="InterPro"/>
</dbReference>
<sequence>MEVSNSLIAVFVFVLSIIVVYFKYSYNYWKRRGIPQIPPSFPFGTMTKVFLRQQMLGDRIKEVYNIMKGHKCVGVYFFNQPVLIPLSRELIKNILTKDFQAFHDRGIYYDEENDPLSAHLFSLSGLKWRTLRNKLSPAFTSGKLKFMLETIVNCGIQMQMVLIDLANASKEVEMKDTMARFTTDVIGSCAFGLECNTMKDPNTKFRQMGRRAFTQTISDMLRIILIYLCPTFVKPFGFGVFSSEVTKFFKNVVKDTMDYREVNNITRKDFLQLLIQLNQNGRLDNDEDSNYEARDAMGTALTFEEAAAQAFIFFLAGFETTSATMSFAMFEMCVNLEIQDRARKDVTWALGKYENQITYECLAEMHYLDTVIAETLRKYPPAPVYARKATDDYQIPGTNMTIPNDSPVLLPIWGIHHDPEFWPNPEKFDPERFNEGNRPKIVDYTYLPFGEGPRVCIGQRFALIQIKVGLSLILKNFKFALSSKTPLPLKLEPKGIVITPVSGIWVNLRRLEDS</sequence>
<organism evidence="16 17">
    <name type="scientific">Pyrocoelia pectoralis</name>
    <dbReference type="NCBI Taxonomy" id="417401"/>
    <lineage>
        <taxon>Eukaryota</taxon>
        <taxon>Metazoa</taxon>
        <taxon>Ecdysozoa</taxon>
        <taxon>Arthropoda</taxon>
        <taxon>Hexapoda</taxon>
        <taxon>Insecta</taxon>
        <taxon>Pterygota</taxon>
        <taxon>Neoptera</taxon>
        <taxon>Endopterygota</taxon>
        <taxon>Coleoptera</taxon>
        <taxon>Polyphaga</taxon>
        <taxon>Elateriformia</taxon>
        <taxon>Elateroidea</taxon>
        <taxon>Lampyridae</taxon>
        <taxon>Lampyrinae</taxon>
        <taxon>Pyrocoelia</taxon>
    </lineage>
</organism>
<evidence type="ECO:0000313" key="17">
    <source>
        <dbReference type="Proteomes" id="UP001329430"/>
    </source>
</evidence>
<evidence type="ECO:0000256" key="15">
    <source>
        <dbReference type="SAM" id="Phobius"/>
    </source>
</evidence>
<feature type="transmembrane region" description="Helical" evidence="15">
    <location>
        <begin position="6"/>
        <end position="24"/>
    </location>
</feature>
<evidence type="ECO:0000256" key="1">
    <source>
        <dbReference type="ARBA" id="ARBA00001971"/>
    </source>
</evidence>
<gene>
    <name evidence="16" type="ORF">RI129_000553</name>
</gene>
<dbReference type="InterPro" id="IPR017972">
    <property type="entry name" value="Cyt_P450_CS"/>
</dbReference>
<keyword evidence="17" id="KW-1185">Reference proteome</keyword>
<dbReference type="CDD" id="cd11056">
    <property type="entry name" value="CYP6-like"/>
    <property type="match status" value="1"/>
</dbReference>
<dbReference type="Gene3D" id="1.10.630.10">
    <property type="entry name" value="Cytochrome P450"/>
    <property type="match status" value="1"/>
</dbReference>
<dbReference type="GO" id="GO:0005506">
    <property type="term" value="F:iron ion binding"/>
    <property type="evidence" value="ECO:0007669"/>
    <property type="project" value="InterPro"/>
</dbReference>
<keyword evidence="15" id="KW-0812">Transmembrane</keyword>
<dbReference type="PRINTS" id="PR00385">
    <property type="entry name" value="P450"/>
</dbReference>
<dbReference type="GO" id="GO:0004497">
    <property type="term" value="F:monooxygenase activity"/>
    <property type="evidence" value="ECO:0007669"/>
    <property type="project" value="UniProtKB-KW"/>
</dbReference>
<feature type="binding site" description="axial binding residue" evidence="13">
    <location>
        <position position="456"/>
    </location>
    <ligand>
        <name>heme</name>
        <dbReference type="ChEBI" id="CHEBI:30413"/>
    </ligand>
    <ligandPart>
        <name>Fe</name>
        <dbReference type="ChEBI" id="CHEBI:18248"/>
    </ligandPart>
</feature>
<comment type="subcellular location">
    <subcellularLocation>
        <location evidence="3">Endoplasmic reticulum membrane</location>
        <topology evidence="3">Peripheral membrane protein</topology>
    </subcellularLocation>
    <subcellularLocation>
        <location evidence="2">Microsome membrane</location>
        <topology evidence="2">Peripheral membrane protein</topology>
    </subcellularLocation>
</comment>
<dbReference type="AlphaFoldDB" id="A0AAN7VRU4"/>
<evidence type="ECO:0000256" key="13">
    <source>
        <dbReference type="PIRSR" id="PIRSR602401-1"/>
    </source>
</evidence>
<dbReference type="GO" id="GO:0005789">
    <property type="term" value="C:endoplasmic reticulum membrane"/>
    <property type="evidence" value="ECO:0007669"/>
    <property type="project" value="UniProtKB-SubCell"/>
</dbReference>
<keyword evidence="15" id="KW-1133">Transmembrane helix</keyword>
<keyword evidence="5 13" id="KW-0349">Heme</keyword>
<dbReference type="PANTHER" id="PTHR24292:SF103">
    <property type="entry name" value="CYTOCHROME P450 6BS1"/>
    <property type="match status" value="1"/>
</dbReference>
<keyword evidence="9 14" id="KW-0560">Oxidoreductase</keyword>
<keyword evidence="8" id="KW-0492">Microsome</keyword>
<accession>A0AAN7VRU4</accession>
<dbReference type="FunFam" id="1.10.630.10:FF:000042">
    <property type="entry name" value="Cytochrome P450"/>
    <property type="match status" value="1"/>
</dbReference>
<dbReference type="EMBL" id="JAVRBK010000001">
    <property type="protein sequence ID" value="KAK5649524.1"/>
    <property type="molecule type" value="Genomic_DNA"/>
</dbReference>
<protein>
    <recommendedName>
        <fullName evidence="18">Cytochrome P450</fullName>
    </recommendedName>
</protein>
<dbReference type="PROSITE" id="PS00086">
    <property type="entry name" value="CYTOCHROME_P450"/>
    <property type="match status" value="1"/>
</dbReference>
<keyword evidence="7" id="KW-0256">Endoplasmic reticulum</keyword>
<keyword evidence="12 15" id="KW-0472">Membrane</keyword>
<evidence type="ECO:0000256" key="9">
    <source>
        <dbReference type="ARBA" id="ARBA00023002"/>
    </source>
</evidence>
<keyword evidence="6 13" id="KW-0479">Metal-binding</keyword>
<dbReference type="InterPro" id="IPR002401">
    <property type="entry name" value="Cyt_P450_E_grp-I"/>
</dbReference>
<evidence type="ECO:0000256" key="3">
    <source>
        <dbReference type="ARBA" id="ARBA00004406"/>
    </source>
</evidence>
<comment type="caution">
    <text evidence="16">The sequence shown here is derived from an EMBL/GenBank/DDBJ whole genome shotgun (WGS) entry which is preliminary data.</text>
</comment>
<keyword evidence="11 14" id="KW-0503">Monooxygenase</keyword>
<dbReference type="InterPro" id="IPR050476">
    <property type="entry name" value="Insect_CytP450_Detox"/>
</dbReference>
<proteinExistence type="inferred from homology"/>
<keyword evidence="10 13" id="KW-0408">Iron</keyword>
<evidence type="ECO:0000256" key="8">
    <source>
        <dbReference type="ARBA" id="ARBA00022848"/>
    </source>
</evidence>
<dbReference type="SUPFAM" id="SSF48264">
    <property type="entry name" value="Cytochrome P450"/>
    <property type="match status" value="1"/>
</dbReference>
<dbReference type="PRINTS" id="PR00463">
    <property type="entry name" value="EP450I"/>
</dbReference>
<dbReference type="Proteomes" id="UP001329430">
    <property type="component" value="Chromosome 1"/>
</dbReference>
<evidence type="ECO:0000256" key="5">
    <source>
        <dbReference type="ARBA" id="ARBA00022617"/>
    </source>
</evidence>
<dbReference type="InterPro" id="IPR036396">
    <property type="entry name" value="Cyt_P450_sf"/>
</dbReference>
<dbReference type="InterPro" id="IPR001128">
    <property type="entry name" value="Cyt_P450"/>
</dbReference>
<evidence type="ECO:0000256" key="6">
    <source>
        <dbReference type="ARBA" id="ARBA00022723"/>
    </source>
</evidence>
<evidence type="ECO:0000256" key="4">
    <source>
        <dbReference type="ARBA" id="ARBA00010617"/>
    </source>
</evidence>
<evidence type="ECO:0000313" key="16">
    <source>
        <dbReference type="EMBL" id="KAK5649524.1"/>
    </source>
</evidence>
<evidence type="ECO:0000256" key="7">
    <source>
        <dbReference type="ARBA" id="ARBA00022824"/>
    </source>
</evidence>
<comment type="similarity">
    <text evidence="4 14">Belongs to the cytochrome P450 family.</text>
</comment>
<comment type="cofactor">
    <cofactor evidence="1 13">
        <name>heme</name>
        <dbReference type="ChEBI" id="CHEBI:30413"/>
    </cofactor>
</comment>
<reference evidence="16 17" key="1">
    <citation type="journal article" date="2024" name="Insects">
        <title>An Improved Chromosome-Level Genome Assembly of the Firefly Pyrocoelia pectoralis.</title>
        <authorList>
            <person name="Fu X."/>
            <person name="Meyer-Rochow V.B."/>
            <person name="Ballantyne L."/>
            <person name="Zhu X."/>
        </authorList>
    </citation>
    <scope>NUCLEOTIDE SEQUENCE [LARGE SCALE GENOMIC DNA]</scope>
    <source>
        <strain evidence="16">XCY_ONT2</strain>
    </source>
</reference>
<evidence type="ECO:0000256" key="12">
    <source>
        <dbReference type="ARBA" id="ARBA00023136"/>
    </source>
</evidence>
<evidence type="ECO:0000256" key="14">
    <source>
        <dbReference type="RuleBase" id="RU000461"/>
    </source>
</evidence>
<evidence type="ECO:0008006" key="18">
    <source>
        <dbReference type="Google" id="ProtNLM"/>
    </source>
</evidence>